<accession>A0A4Y5W439</accession>
<organism evidence="1">
    <name type="scientific">Pseudomonas oryzihabitans</name>
    <dbReference type="NCBI Taxonomy" id="47885"/>
    <lineage>
        <taxon>Bacteria</taxon>
        <taxon>Pseudomonadati</taxon>
        <taxon>Pseudomonadota</taxon>
        <taxon>Gammaproteobacteria</taxon>
        <taxon>Pseudomonadales</taxon>
        <taxon>Pseudomonadaceae</taxon>
        <taxon>Pseudomonas</taxon>
    </lineage>
</organism>
<gene>
    <name evidence="1" type="ORF">CCZ28_09200</name>
</gene>
<reference evidence="1" key="1">
    <citation type="submission" date="2017-05" db="EMBL/GenBank/DDBJ databases">
        <title>Complete genome sequence of Pseudomonas psychrotolerans CS51.</title>
        <authorList>
            <person name="Asaf S."/>
            <person name="Kang S.M."/>
            <person name="Lee I.J."/>
        </authorList>
    </citation>
    <scope>NUCLEOTIDE SEQUENCE [LARGE SCALE GENOMIC DNA]</scope>
    <source>
        <strain evidence="1">CS51</strain>
    </source>
</reference>
<dbReference type="EMBL" id="CP021645">
    <property type="protein sequence ID" value="QDD89182.1"/>
    <property type="molecule type" value="Genomic_DNA"/>
</dbReference>
<evidence type="ECO:0000313" key="1">
    <source>
        <dbReference type="EMBL" id="QDD89182.1"/>
    </source>
</evidence>
<sequence>MEILAQWRCDGVSWSEPADWAGAGSLGRSVHEGVGCPGVTKASSGNDDVWQQVSSRVVEPVF</sequence>
<protein>
    <submittedName>
        <fullName evidence="1">Uncharacterized protein</fullName>
    </submittedName>
</protein>
<name>A0A4Y5W439_9PSED</name>
<dbReference type="AlphaFoldDB" id="A0A4Y5W439"/>
<proteinExistence type="predicted"/>